<organism evidence="3 4">
    <name type="scientific">Lujinxingia vulgaris</name>
    <dbReference type="NCBI Taxonomy" id="2600176"/>
    <lineage>
        <taxon>Bacteria</taxon>
        <taxon>Deltaproteobacteria</taxon>
        <taxon>Bradymonadales</taxon>
        <taxon>Lujinxingiaceae</taxon>
        <taxon>Lujinxingia</taxon>
    </lineage>
</organism>
<proteinExistence type="predicted"/>
<dbReference type="InterPro" id="IPR002716">
    <property type="entry name" value="PIN_dom"/>
</dbReference>
<dbReference type="Proteomes" id="UP000321412">
    <property type="component" value="Unassembled WGS sequence"/>
</dbReference>
<evidence type="ECO:0000259" key="2">
    <source>
        <dbReference type="Pfam" id="PF26343"/>
    </source>
</evidence>
<feature type="domain" description="VapC50 C-terminal" evidence="2">
    <location>
        <begin position="127"/>
        <end position="177"/>
    </location>
</feature>
<keyword evidence="4" id="KW-1185">Reference proteome</keyword>
<evidence type="ECO:0000313" key="4">
    <source>
        <dbReference type="Proteomes" id="UP000321412"/>
    </source>
</evidence>
<comment type="caution">
    <text evidence="3">The sequence shown here is derived from an EMBL/GenBank/DDBJ whole genome shotgun (WGS) entry which is preliminary data.</text>
</comment>
<dbReference type="RefSeq" id="WP_146982988.1">
    <property type="nucleotide sequence ID" value="NZ_VOSM01000014.1"/>
</dbReference>
<accession>A0A5C6XAD2</accession>
<dbReference type="OrthoDB" id="211933at2"/>
<dbReference type="Pfam" id="PF26343">
    <property type="entry name" value="VapC50_C"/>
    <property type="match status" value="1"/>
</dbReference>
<reference evidence="3 4" key="1">
    <citation type="submission" date="2019-08" db="EMBL/GenBank/DDBJ databases">
        <title>Bradymonadales sp. TMQ4.</title>
        <authorList>
            <person name="Liang Q."/>
        </authorList>
    </citation>
    <scope>NUCLEOTIDE SEQUENCE [LARGE SCALE GENOMIC DNA]</scope>
    <source>
        <strain evidence="3 4">TMQ4</strain>
    </source>
</reference>
<dbReference type="Pfam" id="PF13470">
    <property type="entry name" value="PIN_3"/>
    <property type="match status" value="1"/>
</dbReference>
<dbReference type="InterPro" id="IPR029060">
    <property type="entry name" value="PIN-like_dom_sf"/>
</dbReference>
<name>A0A5C6XAD2_9DELT</name>
<dbReference type="InterPro" id="IPR058652">
    <property type="entry name" value="VapC50_C"/>
</dbReference>
<dbReference type="SUPFAM" id="SSF88723">
    <property type="entry name" value="PIN domain-like"/>
    <property type="match status" value="1"/>
</dbReference>
<sequence length="187" mass="20554">MVTAPFRVVLDANVLFPFSIRDTLLRAAAIGMYQVHWSDEILDEATRNLIASGRMNDDQAAHLMAAMRNAFPEALVRGHETLISSMPNDDKDRHVAAAAVKVGAQIIVTSNLKDFSPMPEGIEAQSPDDFLVDLFDLAPENIVTLLERQAAALKRPPITLDALLAGLGKTVPQFENDVRCFVRSRDT</sequence>
<gene>
    <name evidence="3" type="ORF">FRC98_18875</name>
</gene>
<evidence type="ECO:0000259" key="1">
    <source>
        <dbReference type="Pfam" id="PF13470"/>
    </source>
</evidence>
<dbReference type="AlphaFoldDB" id="A0A5C6XAD2"/>
<protein>
    <submittedName>
        <fullName evidence="3">PIN domain-containing protein</fullName>
    </submittedName>
</protein>
<feature type="domain" description="PIN" evidence="1">
    <location>
        <begin position="7"/>
        <end position="112"/>
    </location>
</feature>
<dbReference type="EMBL" id="VOSM01000014">
    <property type="protein sequence ID" value="TXD34260.1"/>
    <property type="molecule type" value="Genomic_DNA"/>
</dbReference>
<evidence type="ECO:0000313" key="3">
    <source>
        <dbReference type="EMBL" id="TXD34260.1"/>
    </source>
</evidence>